<proteinExistence type="predicted"/>
<keyword evidence="3" id="KW-1185">Reference proteome</keyword>
<dbReference type="InterPro" id="IPR029063">
    <property type="entry name" value="SAM-dependent_MTases_sf"/>
</dbReference>
<evidence type="ECO:0000313" key="3">
    <source>
        <dbReference type="Proteomes" id="UP000000238"/>
    </source>
</evidence>
<dbReference type="CDD" id="cd02440">
    <property type="entry name" value="AdoMet_MTases"/>
    <property type="match status" value="1"/>
</dbReference>
<dbReference type="OrthoDB" id="5642573at2"/>
<evidence type="ECO:0000313" key="2">
    <source>
        <dbReference type="EMBL" id="ABC29998.1"/>
    </source>
</evidence>
<gene>
    <name evidence="2" type="ordered locus">HCH_03238</name>
</gene>
<accession>Q2SH76</accession>
<sequence length="207" mass="23352">MDFSIKFWDKAAERYARRPVADVGAYEKKLAVTQQFLRADMRVLEFGCGTGSTALVHAPQVAEYVATDASSKMIDIARAKLRDQPVPGLKFDVATLDDYNGQSEIYDVILGLNILHLLRDPDQAIQQVYRLLKPGGVFISNTACLSDTRPYLRLITPVGKLLRLMPYVKFLSRKGLEASIESAGFEIEYKWIPETTKDVYFLVARKK</sequence>
<dbReference type="Pfam" id="PF08242">
    <property type="entry name" value="Methyltransf_12"/>
    <property type="match status" value="1"/>
</dbReference>
<reference evidence="2 3" key="1">
    <citation type="journal article" date="2005" name="Nucleic Acids Res.">
        <title>Genomic blueprint of Hahella chejuensis, a marine microbe producing an algicidal agent.</title>
        <authorList>
            <person name="Jeong H."/>
            <person name="Yim J.H."/>
            <person name="Lee C."/>
            <person name="Choi S.-H."/>
            <person name="Park Y.K."/>
            <person name="Yoon S.H."/>
            <person name="Hur C.-G."/>
            <person name="Kang H.-Y."/>
            <person name="Kim D."/>
            <person name="Lee H.H."/>
            <person name="Park K.H."/>
            <person name="Park S.-H."/>
            <person name="Park H.-S."/>
            <person name="Lee H.K."/>
            <person name="Oh T.K."/>
            <person name="Kim J.F."/>
        </authorList>
    </citation>
    <scope>NUCLEOTIDE SEQUENCE [LARGE SCALE GENOMIC DNA]</scope>
    <source>
        <strain evidence="2 3">KCTC 2396</strain>
    </source>
</reference>
<dbReference type="Gene3D" id="3.40.50.150">
    <property type="entry name" value="Vaccinia Virus protein VP39"/>
    <property type="match status" value="1"/>
</dbReference>
<dbReference type="InterPro" id="IPR013217">
    <property type="entry name" value="Methyltransf_12"/>
</dbReference>
<keyword evidence="2" id="KW-0489">Methyltransferase</keyword>
<keyword evidence="2" id="KW-0808">Transferase</keyword>
<dbReference type="PANTHER" id="PTHR43861">
    <property type="entry name" value="TRANS-ACONITATE 2-METHYLTRANSFERASE-RELATED"/>
    <property type="match status" value="1"/>
</dbReference>
<dbReference type="GO" id="GO:0008168">
    <property type="term" value="F:methyltransferase activity"/>
    <property type="evidence" value="ECO:0007669"/>
    <property type="project" value="UniProtKB-KW"/>
</dbReference>
<dbReference type="HOGENOM" id="CLU_037990_15_0_6"/>
<dbReference type="PANTHER" id="PTHR43861:SF1">
    <property type="entry name" value="TRANS-ACONITATE 2-METHYLTRANSFERASE"/>
    <property type="match status" value="1"/>
</dbReference>
<protein>
    <submittedName>
        <fullName evidence="2">SAM-dependent methyltransferase</fullName>
    </submittedName>
</protein>
<name>Q2SH76_HAHCH</name>
<dbReference type="GO" id="GO:0032259">
    <property type="term" value="P:methylation"/>
    <property type="evidence" value="ECO:0007669"/>
    <property type="project" value="UniProtKB-KW"/>
</dbReference>
<dbReference type="KEGG" id="hch:HCH_03238"/>
<dbReference type="Proteomes" id="UP000000238">
    <property type="component" value="Chromosome"/>
</dbReference>
<dbReference type="EMBL" id="CP000155">
    <property type="protein sequence ID" value="ABC29998.1"/>
    <property type="molecule type" value="Genomic_DNA"/>
</dbReference>
<dbReference type="AlphaFoldDB" id="Q2SH76"/>
<dbReference type="STRING" id="349521.HCH_03238"/>
<dbReference type="eggNOG" id="COG2227">
    <property type="taxonomic scope" value="Bacteria"/>
</dbReference>
<organism evidence="2 3">
    <name type="scientific">Hahella chejuensis (strain KCTC 2396)</name>
    <dbReference type="NCBI Taxonomy" id="349521"/>
    <lineage>
        <taxon>Bacteria</taxon>
        <taxon>Pseudomonadati</taxon>
        <taxon>Pseudomonadota</taxon>
        <taxon>Gammaproteobacteria</taxon>
        <taxon>Oceanospirillales</taxon>
        <taxon>Hahellaceae</taxon>
        <taxon>Hahella</taxon>
    </lineage>
</organism>
<dbReference type="RefSeq" id="WP_011397067.1">
    <property type="nucleotide sequence ID" value="NC_007645.1"/>
</dbReference>
<evidence type="ECO:0000259" key="1">
    <source>
        <dbReference type="Pfam" id="PF08242"/>
    </source>
</evidence>
<feature type="domain" description="Methyltransferase type 12" evidence="1">
    <location>
        <begin position="44"/>
        <end position="138"/>
    </location>
</feature>
<dbReference type="SUPFAM" id="SSF53335">
    <property type="entry name" value="S-adenosyl-L-methionine-dependent methyltransferases"/>
    <property type="match status" value="1"/>
</dbReference>